<evidence type="ECO:0000313" key="3">
    <source>
        <dbReference type="EMBL" id="AWB83361.1"/>
    </source>
</evidence>
<evidence type="ECO:0000313" key="4">
    <source>
        <dbReference type="Proteomes" id="UP000244754"/>
    </source>
</evidence>
<sequence>MAAALLRDRRRCRRPARRPHRHRRGDRHLHRTREKLVVDSEFHLSERAVERIAEAAIRSVPGSISLDAKLAGLAGRGLPRVSALMDRRAGTVSFEADVAAAYPSPIAAVTDCIRAAVISQVRTLTGLEVTRVDVKVADAKAFASRVDAADLERYRERGMDLIARPVSVTGASSRVRSVTTPQPRPLRPVIAPEAPQVRTRFVVAPQPPLTPIQVSRTPRVAVEIVRTRPVTHPLAPAPLPLRPIHITPVVEPHGISR</sequence>
<keyword evidence="4" id="KW-1185">Reference proteome</keyword>
<gene>
    <name evidence="3" type="ORF">C3E79_01720</name>
</gene>
<feature type="region of interest" description="Disordered" evidence="2">
    <location>
        <begin position="1"/>
        <end position="29"/>
    </location>
</feature>
<protein>
    <submittedName>
        <fullName evidence="3">Uncharacterized protein</fullName>
    </submittedName>
</protein>
<proteinExistence type="inferred from homology"/>
<comment type="similarity">
    <text evidence="1">Belongs to the asp23 family.</text>
</comment>
<dbReference type="AlphaFoldDB" id="A0A2S0WC63"/>
<accession>A0A2S0WC63</accession>
<name>A0A2S0WC63_9CORY</name>
<dbReference type="InterPro" id="IPR005531">
    <property type="entry name" value="Asp23"/>
</dbReference>
<organism evidence="3 4">
    <name type="scientific">Corynebacterium liangguodongii</name>
    <dbReference type="NCBI Taxonomy" id="2079535"/>
    <lineage>
        <taxon>Bacteria</taxon>
        <taxon>Bacillati</taxon>
        <taxon>Actinomycetota</taxon>
        <taxon>Actinomycetes</taxon>
        <taxon>Mycobacteriales</taxon>
        <taxon>Corynebacteriaceae</taxon>
        <taxon>Corynebacterium</taxon>
    </lineage>
</organism>
<reference evidence="4" key="1">
    <citation type="submission" date="2018-01" db="EMBL/GenBank/DDBJ databases">
        <authorList>
            <person name="Li J."/>
        </authorList>
    </citation>
    <scope>NUCLEOTIDE SEQUENCE [LARGE SCALE GENOMIC DNA]</scope>
    <source>
        <strain evidence="4">2184</strain>
    </source>
</reference>
<dbReference type="EMBL" id="CP026948">
    <property type="protein sequence ID" value="AWB83361.1"/>
    <property type="molecule type" value="Genomic_DNA"/>
</dbReference>
<dbReference type="Pfam" id="PF03780">
    <property type="entry name" value="Asp23"/>
    <property type="match status" value="1"/>
</dbReference>
<feature type="compositionally biased region" description="Basic residues" evidence="2">
    <location>
        <begin position="8"/>
        <end position="29"/>
    </location>
</feature>
<evidence type="ECO:0000256" key="2">
    <source>
        <dbReference type="SAM" id="MobiDB-lite"/>
    </source>
</evidence>
<dbReference type="KEGG" id="clia:C3E79_01720"/>
<evidence type="ECO:0000256" key="1">
    <source>
        <dbReference type="ARBA" id="ARBA00005721"/>
    </source>
</evidence>
<dbReference type="Proteomes" id="UP000244754">
    <property type="component" value="Chromosome"/>
</dbReference>